<evidence type="ECO:0000256" key="1">
    <source>
        <dbReference type="SAM" id="SignalP"/>
    </source>
</evidence>
<dbReference type="PANTHER" id="PTHR35841:SF1">
    <property type="entry name" value="PHOSPHONATES-BINDING PERIPLASMIC PROTEIN"/>
    <property type="match status" value="1"/>
</dbReference>
<gene>
    <name evidence="2" type="ORF">GCM10009104_32770</name>
</gene>
<name>A0ABN1IA84_9GAMM</name>
<keyword evidence="1" id="KW-0732">Signal</keyword>
<dbReference type="RefSeq" id="WP_343808558.1">
    <property type="nucleotide sequence ID" value="NZ_BAAAET010000006.1"/>
</dbReference>
<protein>
    <submittedName>
        <fullName evidence="2">Phosphate/phosphite/phosphonate ABC transporter substrate-binding protein</fullName>
    </submittedName>
</protein>
<dbReference type="PANTHER" id="PTHR35841">
    <property type="entry name" value="PHOSPHONATES-BINDING PERIPLASMIC PROTEIN"/>
    <property type="match status" value="1"/>
</dbReference>
<accession>A0ABN1IA84</accession>
<proteinExistence type="predicted"/>
<sequence>MLLAWCLLLTGGSVSAKTLVLAQISDRPKKDFRQLRPMAEHIVEALAPFGYDSASVKIYPDLSQLETAIRKGQVHWITETPLSAARLYQHQLATPIARKWKRGQHTYQSLIYVPADSPVQSLQDLTGRVIAFEHPNSFSSYFLPLTALHQHGLATSPLETPRQTVPADKVGYAFSRNERNNLLWVDKGIAAAGALNDGDWTTPGRLPAELLQKMRIIHRSAPYPRAFEMVTPNLEPGAREALTQALLAMHPEQDKSLLQRYEQTSRITRLEADDLQLLQSLEVEILP</sequence>
<dbReference type="Proteomes" id="UP001499915">
    <property type="component" value="Unassembled WGS sequence"/>
</dbReference>
<dbReference type="EMBL" id="BAAAET010000006">
    <property type="protein sequence ID" value="GAA0701082.1"/>
    <property type="molecule type" value="Genomic_DNA"/>
</dbReference>
<evidence type="ECO:0000313" key="3">
    <source>
        <dbReference type="Proteomes" id="UP001499915"/>
    </source>
</evidence>
<feature type="signal peptide" evidence="1">
    <location>
        <begin position="1"/>
        <end position="16"/>
    </location>
</feature>
<reference evidence="2 3" key="1">
    <citation type="journal article" date="2019" name="Int. J. Syst. Evol. Microbiol.">
        <title>The Global Catalogue of Microorganisms (GCM) 10K type strain sequencing project: providing services to taxonomists for standard genome sequencing and annotation.</title>
        <authorList>
            <consortium name="The Broad Institute Genomics Platform"/>
            <consortium name="The Broad Institute Genome Sequencing Center for Infectious Disease"/>
            <person name="Wu L."/>
            <person name="Ma J."/>
        </authorList>
    </citation>
    <scope>NUCLEOTIDE SEQUENCE [LARGE SCALE GENOMIC DNA]</scope>
    <source>
        <strain evidence="2 3">JCM 15134</strain>
    </source>
</reference>
<organism evidence="2 3">
    <name type="scientific">Marinobacterium maritimum</name>
    <dbReference type="NCBI Taxonomy" id="500162"/>
    <lineage>
        <taxon>Bacteria</taxon>
        <taxon>Pseudomonadati</taxon>
        <taxon>Pseudomonadota</taxon>
        <taxon>Gammaproteobacteria</taxon>
        <taxon>Oceanospirillales</taxon>
        <taxon>Oceanospirillaceae</taxon>
        <taxon>Marinobacterium</taxon>
    </lineage>
</organism>
<dbReference type="Pfam" id="PF12974">
    <property type="entry name" value="Phosphonate-bd"/>
    <property type="match status" value="1"/>
</dbReference>
<dbReference type="SUPFAM" id="SSF53850">
    <property type="entry name" value="Periplasmic binding protein-like II"/>
    <property type="match status" value="1"/>
</dbReference>
<comment type="caution">
    <text evidence="2">The sequence shown here is derived from an EMBL/GenBank/DDBJ whole genome shotgun (WGS) entry which is preliminary data.</text>
</comment>
<feature type="chain" id="PRO_5045783189" evidence="1">
    <location>
        <begin position="17"/>
        <end position="287"/>
    </location>
</feature>
<dbReference type="Gene3D" id="3.40.190.10">
    <property type="entry name" value="Periplasmic binding protein-like II"/>
    <property type="match status" value="2"/>
</dbReference>
<keyword evidence="3" id="KW-1185">Reference proteome</keyword>
<evidence type="ECO:0000313" key="2">
    <source>
        <dbReference type="EMBL" id="GAA0701082.1"/>
    </source>
</evidence>